<dbReference type="OrthoDB" id="8448536at2"/>
<dbReference type="AlphaFoldDB" id="A0A270BWW0"/>
<organism evidence="2 3">
    <name type="scientific">Acetobacter syzygii</name>
    <dbReference type="NCBI Taxonomy" id="146476"/>
    <lineage>
        <taxon>Bacteria</taxon>
        <taxon>Pseudomonadati</taxon>
        <taxon>Pseudomonadota</taxon>
        <taxon>Alphaproteobacteria</taxon>
        <taxon>Acetobacterales</taxon>
        <taxon>Acetobacteraceae</taxon>
        <taxon>Acetobacter</taxon>
    </lineage>
</organism>
<reference evidence="2 3" key="1">
    <citation type="submission" date="2017-04" db="EMBL/GenBank/DDBJ databases">
        <title>Kefir bacterial isolates.</title>
        <authorList>
            <person name="Kim Y."/>
            <person name="Blasche S."/>
            <person name="Patil K.R."/>
        </authorList>
    </citation>
    <scope>NUCLEOTIDE SEQUENCE [LARGE SCALE GENOMIC DNA]</scope>
    <source>
        <strain evidence="2 3">KR-2</strain>
    </source>
</reference>
<dbReference type="RefSeq" id="WP_095351659.1">
    <property type="nucleotide sequence ID" value="NZ_NDFO01000011.1"/>
</dbReference>
<evidence type="ECO:0000313" key="3">
    <source>
        <dbReference type="Proteomes" id="UP000216033"/>
    </source>
</evidence>
<dbReference type="EMBL" id="NDFP01000001">
    <property type="protein sequence ID" value="PAL29141.1"/>
    <property type="molecule type" value="Genomic_DNA"/>
</dbReference>
<feature type="region of interest" description="Disordered" evidence="1">
    <location>
        <begin position="292"/>
        <end position="320"/>
    </location>
</feature>
<dbReference type="STRING" id="1231343.Absy_024_022"/>
<comment type="caution">
    <text evidence="2">The sequence shown here is derived from an EMBL/GenBank/DDBJ whole genome shotgun (WGS) entry which is preliminary data.</text>
</comment>
<evidence type="ECO:0000313" key="2">
    <source>
        <dbReference type="EMBL" id="PAL29141.1"/>
    </source>
</evidence>
<name>A0A270BWW0_9PROT</name>
<keyword evidence="3" id="KW-1185">Reference proteome</keyword>
<dbReference type="Proteomes" id="UP000216033">
    <property type="component" value="Unassembled WGS sequence"/>
</dbReference>
<dbReference type="PROSITE" id="PS51257">
    <property type="entry name" value="PROKAR_LIPOPROTEIN"/>
    <property type="match status" value="1"/>
</dbReference>
<accession>A0A270BWW0</accession>
<feature type="compositionally biased region" description="Low complexity" evidence="1">
    <location>
        <begin position="304"/>
        <end position="320"/>
    </location>
</feature>
<protein>
    <recommendedName>
        <fullName evidence="4">Lipoprotein</fullName>
    </recommendedName>
</protein>
<sequence>MIRRQKPLRLALPCSALLLLSGCLDVPHPFAHSGKNGPGLAGSAPPSRLDVPTPANALLSDANASLWAKDVTAELLQQTIPAIAQATRKGDWWLNMQAELRNGQVVPIYTVMTPKNTVRATQEGQPVPVEQWSTGSNALFTAVAQDAAVRIASVLTGIQADDMDKDPHSLKHRAAKVYFAGVSGAPGDGNTSLAQAFIASFRDSADTIQNTVKNADFTVTSTVRLTPGPAGTTGHPQEHIEIVWRVVDSNGKEAGAATQLHDIDAHSLDQYWGDVAVAAAQEAAAATKQIIDRYSGRDNAPLTSPGGKPPSAAKPAAPAG</sequence>
<proteinExistence type="predicted"/>
<evidence type="ECO:0000256" key="1">
    <source>
        <dbReference type="SAM" id="MobiDB-lite"/>
    </source>
</evidence>
<gene>
    <name evidence="2" type="ORF">B9K05_00235</name>
</gene>
<evidence type="ECO:0008006" key="4">
    <source>
        <dbReference type="Google" id="ProtNLM"/>
    </source>
</evidence>